<feature type="transmembrane region" description="Helical" evidence="11">
    <location>
        <begin position="320"/>
        <end position="344"/>
    </location>
</feature>
<dbReference type="InterPro" id="IPR046806">
    <property type="entry name" value="MrpA_C/MbhE"/>
</dbReference>
<evidence type="ECO:0000256" key="3">
    <source>
        <dbReference type="ARBA" id="ARBA00022449"/>
    </source>
</evidence>
<evidence type="ECO:0000256" key="5">
    <source>
        <dbReference type="ARBA" id="ARBA00022692"/>
    </source>
</evidence>
<keyword evidence="8 11" id="KW-0472">Membrane</keyword>
<keyword evidence="4" id="KW-1003">Cell membrane</keyword>
<evidence type="ECO:0000256" key="9">
    <source>
        <dbReference type="RuleBase" id="RU000320"/>
    </source>
</evidence>
<reference evidence="16 17" key="1">
    <citation type="submission" date="2023-01" db="EMBL/GenBank/DDBJ databases">
        <title>Draft genome sequence of Nocardiopsis sp. RSe5-2 isolated from halophytes.</title>
        <authorList>
            <person name="Duangmal K."/>
            <person name="Chantavorakit T."/>
        </authorList>
    </citation>
    <scope>NUCLEOTIDE SEQUENCE [LARGE SCALE GENOMIC DNA]</scope>
    <source>
        <strain evidence="16 17">RSe5-2</strain>
    </source>
</reference>
<feature type="transmembrane region" description="Helical" evidence="11">
    <location>
        <begin position="295"/>
        <end position="314"/>
    </location>
</feature>
<keyword evidence="6 11" id="KW-1133">Transmembrane helix</keyword>
<dbReference type="Pfam" id="PF20501">
    <property type="entry name" value="MbhE"/>
    <property type="match status" value="1"/>
</dbReference>
<dbReference type="PANTHER" id="PTHR43373:SF1">
    <property type="entry name" value="NA(+)_H(+) ANTIPORTER SUBUNIT A"/>
    <property type="match status" value="1"/>
</dbReference>
<dbReference type="InterPro" id="IPR025383">
    <property type="entry name" value="MrpA_C/MbhD"/>
</dbReference>
<feature type="transmembrane region" description="Helical" evidence="11">
    <location>
        <begin position="160"/>
        <end position="181"/>
    </location>
</feature>
<dbReference type="RefSeq" id="WP_270686424.1">
    <property type="nucleotide sequence ID" value="NZ_JAQFWQ010000039.1"/>
</dbReference>
<feature type="transmembrane region" description="Helical" evidence="11">
    <location>
        <begin position="605"/>
        <end position="623"/>
    </location>
</feature>
<feature type="domain" description="MrpA C-terminal/MbhE" evidence="15">
    <location>
        <begin position="694"/>
        <end position="771"/>
    </location>
</feature>
<name>A0ABT4U4V8_9ACTN</name>
<feature type="transmembrane region" description="Helical" evidence="11">
    <location>
        <begin position="365"/>
        <end position="387"/>
    </location>
</feature>
<feature type="domain" description="NADH-Ubiquinone oxidoreductase (complex I) chain 5 N-terminal" evidence="13">
    <location>
        <begin position="65"/>
        <end position="107"/>
    </location>
</feature>
<feature type="transmembrane region" description="Helical" evidence="11">
    <location>
        <begin position="407"/>
        <end position="428"/>
    </location>
</feature>
<feature type="domain" description="MrpA C-terminal/MbhD" evidence="14">
    <location>
        <begin position="613"/>
        <end position="677"/>
    </location>
</feature>
<keyword evidence="5 9" id="KW-0812">Transmembrane</keyword>
<feature type="transmembrane region" description="Helical" evidence="11">
    <location>
        <begin position="76"/>
        <end position="95"/>
    </location>
</feature>
<dbReference type="Pfam" id="PF00361">
    <property type="entry name" value="Proton_antipo_M"/>
    <property type="match status" value="1"/>
</dbReference>
<evidence type="ECO:0000259" key="14">
    <source>
        <dbReference type="Pfam" id="PF13244"/>
    </source>
</evidence>
<dbReference type="PANTHER" id="PTHR43373">
    <property type="entry name" value="NA(+)/H(+) ANTIPORTER SUBUNIT"/>
    <property type="match status" value="1"/>
</dbReference>
<keyword evidence="2" id="KW-0813">Transport</keyword>
<evidence type="ECO:0000256" key="2">
    <source>
        <dbReference type="ARBA" id="ARBA00022448"/>
    </source>
</evidence>
<feature type="transmembrane region" description="Helical" evidence="11">
    <location>
        <begin position="630"/>
        <end position="648"/>
    </location>
</feature>
<feature type="transmembrane region" description="Helical" evidence="11">
    <location>
        <begin position="749"/>
        <end position="768"/>
    </location>
</feature>
<feature type="domain" description="NADH:quinone oxidoreductase/Mrp antiporter transmembrane" evidence="12">
    <location>
        <begin position="127"/>
        <end position="404"/>
    </location>
</feature>
<keyword evidence="3" id="KW-0050">Antiport</keyword>
<evidence type="ECO:0000259" key="12">
    <source>
        <dbReference type="Pfam" id="PF00361"/>
    </source>
</evidence>
<evidence type="ECO:0000256" key="4">
    <source>
        <dbReference type="ARBA" id="ARBA00022475"/>
    </source>
</evidence>
<dbReference type="InterPro" id="IPR001516">
    <property type="entry name" value="Proton_antipo_N"/>
</dbReference>
<keyword evidence="7" id="KW-0406">Ion transport</keyword>
<evidence type="ECO:0000256" key="6">
    <source>
        <dbReference type="ARBA" id="ARBA00022989"/>
    </source>
</evidence>
<evidence type="ECO:0000256" key="1">
    <source>
        <dbReference type="ARBA" id="ARBA00004651"/>
    </source>
</evidence>
<comment type="caution">
    <text evidence="16">The sequence shown here is derived from an EMBL/GenBank/DDBJ whole genome shotgun (WGS) entry which is preliminary data.</text>
</comment>
<gene>
    <name evidence="16" type="ORF">O4J56_15135</name>
</gene>
<feature type="transmembrane region" description="Helical" evidence="11">
    <location>
        <begin position="449"/>
        <end position="470"/>
    </location>
</feature>
<comment type="subcellular location">
    <subcellularLocation>
        <location evidence="1">Cell membrane</location>
        <topology evidence="1">Multi-pass membrane protein</topology>
    </subcellularLocation>
    <subcellularLocation>
        <location evidence="9">Membrane</location>
        <topology evidence="9">Multi-pass membrane protein</topology>
    </subcellularLocation>
</comment>
<dbReference type="Pfam" id="PF13244">
    <property type="entry name" value="MbhD"/>
    <property type="match status" value="1"/>
</dbReference>
<evidence type="ECO:0000313" key="17">
    <source>
        <dbReference type="Proteomes" id="UP001527866"/>
    </source>
</evidence>
<evidence type="ECO:0000256" key="7">
    <source>
        <dbReference type="ARBA" id="ARBA00023065"/>
    </source>
</evidence>
<evidence type="ECO:0000313" key="16">
    <source>
        <dbReference type="EMBL" id="MDA2811975.1"/>
    </source>
</evidence>
<feature type="transmembrane region" description="Helical" evidence="11">
    <location>
        <begin position="201"/>
        <end position="217"/>
    </location>
</feature>
<evidence type="ECO:0000256" key="10">
    <source>
        <dbReference type="SAM" id="MobiDB-lite"/>
    </source>
</evidence>
<dbReference type="Proteomes" id="UP001527866">
    <property type="component" value="Unassembled WGS sequence"/>
</dbReference>
<protein>
    <submittedName>
        <fullName evidence="16">Proton-conducting transporter membrane subunit</fullName>
    </submittedName>
</protein>
<feature type="transmembrane region" description="Helical" evidence="11">
    <location>
        <begin position="131"/>
        <end position="148"/>
    </location>
</feature>
<dbReference type="PRINTS" id="PR01434">
    <property type="entry name" value="NADHDHGNASE5"/>
</dbReference>
<evidence type="ECO:0000256" key="8">
    <source>
        <dbReference type="ARBA" id="ARBA00023136"/>
    </source>
</evidence>
<accession>A0ABT4U4V8</accession>
<evidence type="ECO:0000256" key="11">
    <source>
        <dbReference type="SAM" id="Phobius"/>
    </source>
</evidence>
<dbReference type="Pfam" id="PF00662">
    <property type="entry name" value="Proton_antipo_N"/>
    <property type="match status" value="1"/>
</dbReference>
<feature type="transmembrane region" description="Helical" evidence="11">
    <location>
        <begin position="654"/>
        <end position="673"/>
    </location>
</feature>
<dbReference type="InterPro" id="IPR050616">
    <property type="entry name" value="CPA3_Na-H_Antiporter_A"/>
</dbReference>
<feature type="region of interest" description="Disordered" evidence="10">
    <location>
        <begin position="778"/>
        <end position="802"/>
    </location>
</feature>
<dbReference type="EMBL" id="JAQFWQ010000039">
    <property type="protein sequence ID" value="MDA2811975.1"/>
    <property type="molecule type" value="Genomic_DNA"/>
</dbReference>
<organism evidence="16 17">
    <name type="scientific">Nocardiopsis endophytica</name>
    <dbReference type="NCBI Taxonomy" id="3018445"/>
    <lineage>
        <taxon>Bacteria</taxon>
        <taxon>Bacillati</taxon>
        <taxon>Actinomycetota</taxon>
        <taxon>Actinomycetes</taxon>
        <taxon>Streptosporangiales</taxon>
        <taxon>Nocardiopsidaceae</taxon>
        <taxon>Nocardiopsis</taxon>
    </lineage>
</organism>
<proteinExistence type="predicted"/>
<dbReference type="InterPro" id="IPR001750">
    <property type="entry name" value="ND/Mrp_TM"/>
</dbReference>
<keyword evidence="17" id="KW-1185">Reference proteome</keyword>
<sequence>MLLPLIIALHAAAAAVLPPLVRAFGARALLAASAPLVLAAAWALAQAPAVLAGDPADSRLSWVPALGIDLDFRLDALALSMVLLVSGVGAVIFWYSAGYFHRSERGLGRLAATMTLFAGAMLGVVTADNLFALYVFWELTSVTSFLLVGHDDRREGARRAALQALLTTAGLGLPMLIGFVLLGQAGGTYRISELVASPPDGPAATVALVLVLAGAFAKSAQVPLHYWLPGAMVAPTPVSAYLHAAAMVKGGVYLVARLAPGFADTDPWRALVLAFGLATMLLGGWRALRQDDLKLLLAYGTVSQLGFLMLLGGMGSHTSAIAVEGALLAHGLFKAALFMTVGVIDHQTGTRSIAALTGLRRRMPVLAAAAGAAAASMAGLPPLLGFAAKEAALEAFLPGHAPELPTAASIAMLTGIVLASVLTFAYSARFWWGAFAVKPGVEEPRFQRPTAAFVAAPVALGALGLVLGAYPKALDPIAQAYAAPYDDHGAPYHLALWHGLGAPLLLTAVVIAAGAAVFHWRTVVDRVQAALPRGPNAEIGYHFTVHAVYAVALSVTRRLQTGSLPAYLGIILATLLALPGVRLVRALAAGEVALPAGNDLRLWDTPLEALVAVVMAVTAIAALREHRRFAALILLSATGFAIAGLFVLHGAPDLALTLVLVETLTTVILVFVLRRLPATFSVRPPGWPKRLMVLLSAAAGAFVALALWLATSARTEPPVGASYAGSAQEAGGRNLVNTILADFRALDTFGEVVVLATAAVAVASLVLLNRRDRVIDEPAAEAPQAVPGVPGPPASDEEGSAR</sequence>
<feature type="transmembrane region" description="Helical" evidence="11">
    <location>
        <begin position="564"/>
        <end position="585"/>
    </location>
</feature>
<evidence type="ECO:0000259" key="15">
    <source>
        <dbReference type="Pfam" id="PF20501"/>
    </source>
</evidence>
<feature type="transmembrane region" description="Helical" evidence="11">
    <location>
        <begin position="495"/>
        <end position="518"/>
    </location>
</feature>
<evidence type="ECO:0000259" key="13">
    <source>
        <dbReference type="Pfam" id="PF00662"/>
    </source>
</evidence>
<feature type="transmembrane region" description="Helical" evidence="11">
    <location>
        <begin position="693"/>
        <end position="710"/>
    </location>
</feature>
<feature type="transmembrane region" description="Helical" evidence="11">
    <location>
        <begin position="107"/>
        <end position="125"/>
    </location>
</feature>
<feature type="transmembrane region" description="Helical" evidence="11">
    <location>
        <begin position="268"/>
        <end position="288"/>
    </location>
</feature>